<comment type="function">
    <text evidence="9">May play the central regulatory role in sporulation. It may be an element of the effector pathway responsible for the activation of sporulation genes in response to nutritional stress. Spo0A may act in concert with spo0H (a sigma factor) to control the expression of some genes that are critical to the sporulation process.</text>
</comment>
<feature type="region of interest" description="Disordered" evidence="11">
    <location>
        <begin position="184"/>
        <end position="204"/>
    </location>
</feature>
<evidence type="ECO:0000256" key="1">
    <source>
        <dbReference type="ARBA" id="ARBA00004496"/>
    </source>
</evidence>
<proteinExistence type="predicted"/>
<reference evidence="14 15" key="1">
    <citation type="submission" date="2016-10" db="EMBL/GenBank/DDBJ databases">
        <authorList>
            <person name="de Groot N.N."/>
        </authorList>
    </citation>
    <scope>NUCLEOTIDE SEQUENCE [LARGE SCALE GENOMIC DNA]</scope>
    <source>
        <strain evidence="14 15">AR40</strain>
    </source>
</reference>
<dbReference type="EMBL" id="FOGJ01000010">
    <property type="protein sequence ID" value="SER73680.1"/>
    <property type="molecule type" value="Genomic_DNA"/>
</dbReference>
<keyword evidence="6" id="KW-0805">Transcription regulation</keyword>
<organism evidence="14 15">
    <name type="scientific">Butyrivibrio fibrisolvens</name>
    <dbReference type="NCBI Taxonomy" id="831"/>
    <lineage>
        <taxon>Bacteria</taxon>
        <taxon>Bacillati</taxon>
        <taxon>Bacillota</taxon>
        <taxon>Clostridia</taxon>
        <taxon>Lachnospirales</taxon>
        <taxon>Lachnospiraceae</taxon>
        <taxon>Butyrivibrio</taxon>
    </lineage>
</organism>
<dbReference type="InterPro" id="IPR011006">
    <property type="entry name" value="CheY-like_superfamily"/>
</dbReference>
<evidence type="ECO:0000256" key="6">
    <source>
        <dbReference type="ARBA" id="ARBA00023015"/>
    </source>
</evidence>
<name>A0A1H9RLQ2_BUTFI</name>
<dbReference type="PRINTS" id="PR00032">
    <property type="entry name" value="HTHARAC"/>
</dbReference>
<evidence type="ECO:0000256" key="5">
    <source>
        <dbReference type="ARBA" id="ARBA00023012"/>
    </source>
</evidence>
<evidence type="ECO:0000256" key="8">
    <source>
        <dbReference type="ARBA" id="ARBA00023163"/>
    </source>
</evidence>
<keyword evidence="7" id="KW-0238">DNA-binding</keyword>
<sequence length="511" mass="59200">MHTLLIVEDEKMIRQGIKAMVQRSGVPVDNILECSNGEDALNLMHTTHVDVMFTDIRMQKMDGIELVRRVGELDDKPLIVAISGYDDFSYAVEMLRNGVREYLLKPVERDKIAEILRKLNAELEERTDEQNKDKELGLRQIRDLLDKELDEQKKKLIIDKYSLYFFDTLYRVCIYKAEKSKAGNSADDARHQGHEDSGSKMDSNNYSDQYEAISFDDQDGSVVILKEDMVRAFINNEMPDKCAGLSDVHEGLSSLLDAYKEAVSMRKLSFIKGKTCVYGSDKFESVNPNLKEKAKELLTETERTKRIQIIGTDKTEDVIYRWKQLFKVLENGQIDIEEFCDEMDASLSSIPQVYRDNVTDEDLKMVESLKKLSEYDNLSEYQNLFMDWLLNLNQRLGNRPDDSNIRQKIELARKYINDNYNKDLNMAVVSNYVSMNYSLFSYSFKGYTGKNFVNYLKEIRIEKAKELLTSTDLKVIEISQEVGYDNEKHFMKTFKAMCGVSPGEYRKNMTT</sequence>
<dbReference type="InterPro" id="IPR018062">
    <property type="entry name" value="HTH_AraC-typ_CS"/>
</dbReference>
<dbReference type="SMART" id="SM00342">
    <property type="entry name" value="HTH_ARAC"/>
    <property type="match status" value="1"/>
</dbReference>
<dbReference type="Pfam" id="PF00072">
    <property type="entry name" value="Response_reg"/>
    <property type="match status" value="1"/>
</dbReference>
<evidence type="ECO:0000256" key="2">
    <source>
        <dbReference type="ARBA" id="ARBA00018672"/>
    </source>
</evidence>
<evidence type="ECO:0000256" key="3">
    <source>
        <dbReference type="ARBA" id="ARBA00022490"/>
    </source>
</evidence>
<dbReference type="GO" id="GO:0005737">
    <property type="term" value="C:cytoplasm"/>
    <property type="evidence" value="ECO:0007669"/>
    <property type="project" value="UniProtKB-SubCell"/>
</dbReference>
<feature type="modified residue" description="4-aspartylphosphate" evidence="10">
    <location>
        <position position="55"/>
    </location>
</feature>
<dbReference type="Proteomes" id="UP000182584">
    <property type="component" value="Unassembled WGS sequence"/>
</dbReference>
<dbReference type="SMART" id="SM00448">
    <property type="entry name" value="REC"/>
    <property type="match status" value="1"/>
</dbReference>
<feature type="domain" description="HTH araC/xylS-type" evidence="12">
    <location>
        <begin position="410"/>
        <end position="508"/>
    </location>
</feature>
<dbReference type="InterPro" id="IPR001789">
    <property type="entry name" value="Sig_transdc_resp-reg_receiver"/>
</dbReference>
<dbReference type="InterPro" id="IPR009057">
    <property type="entry name" value="Homeodomain-like_sf"/>
</dbReference>
<keyword evidence="4 10" id="KW-0597">Phosphoprotein</keyword>
<evidence type="ECO:0000256" key="9">
    <source>
        <dbReference type="ARBA" id="ARBA00024867"/>
    </source>
</evidence>
<evidence type="ECO:0000256" key="4">
    <source>
        <dbReference type="ARBA" id="ARBA00022553"/>
    </source>
</evidence>
<evidence type="ECO:0000259" key="13">
    <source>
        <dbReference type="PROSITE" id="PS50110"/>
    </source>
</evidence>
<dbReference type="InterPro" id="IPR051552">
    <property type="entry name" value="HptR"/>
</dbReference>
<evidence type="ECO:0000259" key="12">
    <source>
        <dbReference type="PROSITE" id="PS01124"/>
    </source>
</evidence>
<dbReference type="RefSeq" id="WP_074755804.1">
    <property type="nucleotide sequence ID" value="NZ_FOGJ01000010.1"/>
</dbReference>
<dbReference type="Pfam" id="PF12833">
    <property type="entry name" value="HTH_18"/>
    <property type="match status" value="1"/>
</dbReference>
<dbReference type="PANTHER" id="PTHR42713">
    <property type="entry name" value="HISTIDINE KINASE-RELATED"/>
    <property type="match status" value="1"/>
</dbReference>
<dbReference type="Gene3D" id="1.10.10.60">
    <property type="entry name" value="Homeodomain-like"/>
    <property type="match status" value="2"/>
</dbReference>
<dbReference type="CDD" id="cd17536">
    <property type="entry name" value="REC_YesN-like"/>
    <property type="match status" value="1"/>
</dbReference>
<dbReference type="GO" id="GO:0000160">
    <property type="term" value="P:phosphorelay signal transduction system"/>
    <property type="evidence" value="ECO:0007669"/>
    <property type="project" value="UniProtKB-KW"/>
</dbReference>
<dbReference type="Gene3D" id="3.40.50.2300">
    <property type="match status" value="1"/>
</dbReference>
<comment type="subcellular location">
    <subcellularLocation>
        <location evidence="1">Cytoplasm</location>
    </subcellularLocation>
</comment>
<keyword evidence="5" id="KW-0902">Two-component regulatory system</keyword>
<feature type="domain" description="Response regulatory" evidence="13">
    <location>
        <begin position="3"/>
        <end position="120"/>
    </location>
</feature>
<feature type="compositionally biased region" description="Basic and acidic residues" evidence="11">
    <location>
        <begin position="184"/>
        <end position="199"/>
    </location>
</feature>
<dbReference type="PROSITE" id="PS01124">
    <property type="entry name" value="HTH_ARAC_FAMILY_2"/>
    <property type="match status" value="1"/>
</dbReference>
<gene>
    <name evidence="14" type="ORF">SAMN04487884_11026</name>
</gene>
<dbReference type="GO" id="GO:0043565">
    <property type="term" value="F:sequence-specific DNA binding"/>
    <property type="evidence" value="ECO:0007669"/>
    <property type="project" value="InterPro"/>
</dbReference>
<keyword evidence="3" id="KW-0963">Cytoplasm</keyword>
<evidence type="ECO:0000256" key="11">
    <source>
        <dbReference type="SAM" id="MobiDB-lite"/>
    </source>
</evidence>
<evidence type="ECO:0000256" key="10">
    <source>
        <dbReference type="PROSITE-ProRule" id="PRU00169"/>
    </source>
</evidence>
<evidence type="ECO:0000313" key="14">
    <source>
        <dbReference type="EMBL" id="SER73680.1"/>
    </source>
</evidence>
<protein>
    <recommendedName>
        <fullName evidence="2">Stage 0 sporulation protein A homolog</fullName>
    </recommendedName>
</protein>
<dbReference type="OrthoDB" id="2990361at2"/>
<dbReference type="GO" id="GO:0003700">
    <property type="term" value="F:DNA-binding transcription factor activity"/>
    <property type="evidence" value="ECO:0007669"/>
    <property type="project" value="InterPro"/>
</dbReference>
<dbReference type="SUPFAM" id="SSF52172">
    <property type="entry name" value="CheY-like"/>
    <property type="match status" value="1"/>
</dbReference>
<keyword evidence="8" id="KW-0804">Transcription</keyword>
<dbReference type="InterPro" id="IPR020449">
    <property type="entry name" value="Tscrpt_reg_AraC-type_HTH"/>
</dbReference>
<evidence type="ECO:0000313" key="15">
    <source>
        <dbReference type="Proteomes" id="UP000182584"/>
    </source>
</evidence>
<dbReference type="PROSITE" id="PS00041">
    <property type="entry name" value="HTH_ARAC_FAMILY_1"/>
    <property type="match status" value="1"/>
</dbReference>
<dbReference type="InterPro" id="IPR018060">
    <property type="entry name" value="HTH_AraC"/>
</dbReference>
<dbReference type="PANTHER" id="PTHR42713:SF3">
    <property type="entry name" value="TRANSCRIPTIONAL REGULATORY PROTEIN HPTR"/>
    <property type="match status" value="1"/>
</dbReference>
<dbReference type="AlphaFoldDB" id="A0A1H9RLQ2"/>
<dbReference type="PROSITE" id="PS50110">
    <property type="entry name" value="RESPONSE_REGULATORY"/>
    <property type="match status" value="1"/>
</dbReference>
<dbReference type="SUPFAM" id="SSF46689">
    <property type="entry name" value="Homeodomain-like"/>
    <property type="match status" value="2"/>
</dbReference>
<accession>A0A1H9RLQ2</accession>
<evidence type="ECO:0000256" key="7">
    <source>
        <dbReference type="ARBA" id="ARBA00023125"/>
    </source>
</evidence>